<evidence type="ECO:0000259" key="5">
    <source>
        <dbReference type="Pfam" id="PF00152"/>
    </source>
</evidence>
<dbReference type="GO" id="GO:0006422">
    <property type="term" value="P:aspartyl-tRNA aminoacylation"/>
    <property type="evidence" value="ECO:0007669"/>
    <property type="project" value="InterPro"/>
</dbReference>
<keyword evidence="1" id="KW-0963">Cytoplasm</keyword>
<dbReference type="InterPro" id="IPR045864">
    <property type="entry name" value="aa-tRNA-synth_II/BPL/LPL"/>
</dbReference>
<name>A0A2H4SN51_CORMI</name>
<evidence type="ECO:0000256" key="4">
    <source>
        <dbReference type="ARBA" id="ARBA00022840"/>
    </source>
</evidence>
<proteinExistence type="predicted"/>
<dbReference type="Pfam" id="PF00152">
    <property type="entry name" value="tRNA-synt_2"/>
    <property type="match status" value="1"/>
</dbReference>
<dbReference type="GO" id="GO:0017101">
    <property type="term" value="C:aminoacyl-tRNA synthetase multienzyme complex"/>
    <property type="evidence" value="ECO:0007669"/>
    <property type="project" value="TreeGrafter"/>
</dbReference>
<dbReference type="SUPFAM" id="SSF55681">
    <property type="entry name" value="Class II aaRS and biotin synthetases"/>
    <property type="match status" value="1"/>
</dbReference>
<dbReference type="Gene3D" id="3.30.930.10">
    <property type="entry name" value="Bira Bifunctional Protein, Domain 2"/>
    <property type="match status" value="1"/>
</dbReference>
<dbReference type="GO" id="GO:0005829">
    <property type="term" value="C:cytosol"/>
    <property type="evidence" value="ECO:0007669"/>
    <property type="project" value="TreeGrafter"/>
</dbReference>
<dbReference type="VEuPathDB" id="FungiDB:A9K55_003863"/>
<keyword evidence="4" id="KW-0067">ATP-binding</keyword>
<evidence type="ECO:0000313" key="7">
    <source>
        <dbReference type="Proteomes" id="UP000323067"/>
    </source>
</evidence>
<dbReference type="InterPro" id="IPR004523">
    <property type="entry name" value="Asp-tRNA_synthase_2"/>
</dbReference>
<dbReference type="PANTHER" id="PTHR43450">
    <property type="entry name" value="ASPARTYL-TRNA SYNTHETASE"/>
    <property type="match status" value="1"/>
</dbReference>
<sequence length="229" mass="26082">MLELVFRLKNNWTELLDFADNLLVFLIRSLQDSQKHATHLRAAKRLYPSALDFKLGLNEDGKLLRLTFREAKAILRDKIGLQSNELDDLTREEEAALGSFLTSKESGLGHPTDIFIVTHFPRHLRPCNVYQSDEDTSQSFDVIMKGQEIVTGCRLIHDHEELRTAFVNRSPPIDPESPEWRPYMIAHEIGMPPWGGFGLGINRLVQGLLGLSDIRETVLFPRDAARLIP</sequence>
<dbReference type="GO" id="GO:0003723">
    <property type="term" value="F:RNA binding"/>
    <property type="evidence" value="ECO:0007669"/>
    <property type="project" value="TreeGrafter"/>
</dbReference>
<evidence type="ECO:0000256" key="1">
    <source>
        <dbReference type="ARBA" id="ARBA00022490"/>
    </source>
</evidence>
<dbReference type="EMBL" id="CP023325">
    <property type="protein sequence ID" value="ATY64533.1"/>
    <property type="molecule type" value="Genomic_DNA"/>
</dbReference>
<dbReference type="InterPro" id="IPR004364">
    <property type="entry name" value="Aa-tRNA-synt_II"/>
</dbReference>
<dbReference type="GO" id="GO:0004815">
    <property type="term" value="F:aspartate-tRNA ligase activity"/>
    <property type="evidence" value="ECO:0007669"/>
    <property type="project" value="InterPro"/>
</dbReference>
<evidence type="ECO:0000313" key="6">
    <source>
        <dbReference type="EMBL" id="ATY64533.1"/>
    </source>
</evidence>
<dbReference type="PANTHER" id="PTHR43450:SF4">
    <property type="entry name" value="ASPARTATE--TRNA LIGASE"/>
    <property type="match status" value="1"/>
</dbReference>
<dbReference type="OrthoDB" id="372395at2759"/>
<protein>
    <submittedName>
        <fullName evidence="6">Aspartate-tRNA ligase</fullName>
    </submittedName>
</protein>
<reference evidence="6 7" key="1">
    <citation type="journal article" date="2017" name="BMC Genomics">
        <title>Chromosome level assembly and secondary metabolite potential of the parasitic fungus Cordyceps militaris.</title>
        <authorList>
            <person name="Kramer G.J."/>
            <person name="Nodwell J.R."/>
        </authorList>
    </citation>
    <scope>NUCLEOTIDE SEQUENCE [LARGE SCALE GENOMIC DNA]</scope>
    <source>
        <strain evidence="6 7">ATCC 34164</strain>
    </source>
</reference>
<dbReference type="VEuPathDB" id="FungiDB:CCM_03248"/>
<evidence type="ECO:0000256" key="2">
    <source>
        <dbReference type="ARBA" id="ARBA00022598"/>
    </source>
</evidence>
<feature type="domain" description="Aminoacyl-tRNA synthetase class II (D/K/N)" evidence="5">
    <location>
        <begin position="13"/>
        <end position="223"/>
    </location>
</feature>
<organism evidence="6 7">
    <name type="scientific">Cordyceps militaris</name>
    <name type="common">Caterpillar fungus</name>
    <name type="synonym">Clavaria militaris</name>
    <dbReference type="NCBI Taxonomy" id="73501"/>
    <lineage>
        <taxon>Eukaryota</taxon>
        <taxon>Fungi</taxon>
        <taxon>Dikarya</taxon>
        <taxon>Ascomycota</taxon>
        <taxon>Pezizomycotina</taxon>
        <taxon>Sordariomycetes</taxon>
        <taxon>Hypocreomycetidae</taxon>
        <taxon>Hypocreales</taxon>
        <taxon>Cordycipitaceae</taxon>
        <taxon>Cordyceps</taxon>
    </lineage>
</organism>
<accession>A0A2H4SN51</accession>
<dbReference type="Proteomes" id="UP000323067">
    <property type="component" value="Chromosome v"/>
</dbReference>
<keyword evidence="3" id="KW-0547">Nucleotide-binding</keyword>
<gene>
    <name evidence="6" type="ORF">A9K55_003863</name>
</gene>
<dbReference type="GO" id="GO:0005524">
    <property type="term" value="F:ATP binding"/>
    <property type="evidence" value="ECO:0007669"/>
    <property type="project" value="InterPro"/>
</dbReference>
<evidence type="ECO:0000256" key="3">
    <source>
        <dbReference type="ARBA" id="ARBA00022741"/>
    </source>
</evidence>
<dbReference type="AlphaFoldDB" id="A0A2H4SN51"/>
<keyword evidence="2 6" id="KW-0436">Ligase</keyword>